<protein>
    <recommendedName>
        <fullName evidence="1">Glycosyltransferase 2-like domain-containing protein</fullName>
    </recommendedName>
</protein>
<proteinExistence type="predicted"/>
<evidence type="ECO:0000313" key="4">
    <source>
        <dbReference type="Proteomes" id="UP000195139"/>
    </source>
</evidence>
<dbReference type="EMBL" id="NGLE01000003">
    <property type="protein sequence ID" value="OTO08259.1"/>
    <property type="molecule type" value="Genomic_DNA"/>
</dbReference>
<dbReference type="PANTHER" id="PTHR22916">
    <property type="entry name" value="GLYCOSYLTRANSFERASE"/>
    <property type="match status" value="1"/>
</dbReference>
<evidence type="ECO:0000313" key="3">
    <source>
        <dbReference type="EMBL" id="OTO08259.1"/>
    </source>
</evidence>
<dbReference type="InterPro" id="IPR029044">
    <property type="entry name" value="Nucleotide-diphossugar_trans"/>
</dbReference>
<accession>A0A242CDM3</accession>
<dbReference type="AlphaFoldDB" id="A0A242CDM3"/>
<dbReference type="InterPro" id="IPR001173">
    <property type="entry name" value="Glyco_trans_2-like"/>
</dbReference>
<organism evidence="3">
    <name type="scientific">Candidatus Enterococcus mansonii</name>
    <dbReference type="NCBI Taxonomy" id="1834181"/>
    <lineage>
        <taxon>Bacteria</taxon>
        <taxon>Bacillati</taxon>
        <taxon>Bacillota</taxon>
        <taxon>Bacilli</taxon>
        <taxon>Lactobacillales</taxon>
        <taxon>Enterococcaceae</taxon>
        <taxon>Enterococcus</taxon>
    </lineage>
</organism>
<reference evidence="2 4" key="2">
    <citation type="submission" date="2018-07" db="EMBL/GenBank/DDBJ databases">
        <title>The Genome Sequence of Enterococcus sp. DIV0659b.</title>
        <authorList>
            <consortium name="The Broad Institute Genomics Platform"/>
            <consortium name="The Broad Institute Genomic Center for Infectious Diseases"/>
            <person name="Earl A."/>
            <person name="Manson A."/>
            <person name="Schwartman J."/>
            <person name="Gilmore M."/>
            <person name="Abouelleil A."/>
            <person name="Cao P."/>
            <person name="Chapman S."/>
            <person name="Cusick C."/>
            <person name="Shea T."/>
            <person name="Young S."/>
            <person name="Neafsey D."/>
            <person name="Nusbaum C."/>
            <person name="Birren B."/>
        </authorList>
    </citation>
    <scope>NUCLEOTIDE SEQUENCE [LARGE SCALE GENOMIC DNA]</scope>
    <source>
        <strain evidence="2 4">4G2_DIV0659</strain>
    </source>
</reference>
<dbReference type="Gene3D" id="3.90.550.10">
    <property type="entry name" value="Spore Coat Polysaccharide Biosynthesis Protein SpsA, Chain A"/>
    <property type="match status" value="1"/>
</dbReference>
<feature type="domain" description="Glycosyltransferase 2-like" evidence="1">
    <location>
        <begin position="10"/>
        <end position="133"/>
    </location>
</feature>
<dbReference type="PANTHER" id="PTHR22916:SF3">
    <property type="entry name" value="UDP-GLCNAC:BETAGAL BETA-1,3-N-ACETYLGLUCOSAMINYLTRANSFERASE-LIKE PROTEIN 1"/>
    <property type="match status" value="1"/>
</dbReference>
<dbReference type="STRING" id="1834181.A5880_002529"/>
<dbReference type="RefSeq" id="WP_086331395.1">
    <property type="nucleotide sequence ID" value="NZ_NGLE02000001.1"/>
</dbReference>
<dbReference type="Pfam" id="PF00535">
    <property type="entry name" value="Glycos_transf_2"/>
    <property type="match status" value="1"/>
</dbReference>
<evidence type="ECO:0000259" key="1">
    <source>
        <dbReference type="Pfam" id="PF00535"/>
    </source>
</evidence>
<dbReference type="CDD" id="cd00761">
    <property type="entry name" value="Glyco_tranf_GTA_type"/>
    <property type="match status" value="1"/>
</dbReference>
<dbReference type="OrthoDB" id="396512at2"/>
<comment type="caution">
    <text evidence="3">The sequence shown here is derived from an EMBL/GenBank/DDBJ whole genome shotgun (WGS) entry which is preliminary data.</text>
</comment>
<name>A0A242CDM3_9ENTE</name>
<dbReference type="Proteomes" id="UP000195139">
    <property type="component" value="Unassembled WGS sequence"/>
</dbReference>
<keyword evidence="4" id="KW-1185">Reference proteome</keyword>
<gene>
    <name evidence="2" type="ORF">A5880_000904</name>
    <name evidence="3" type="ORF">A5880_002529</name>
</gene>
<reference evidence="3" key="1">
    <citation type="submission" date="2017-05" db="EMBL/GenBank/DDBJ databases">
        <title>The Genome Sequence of Enterococcus sp. 4G2_DIV0659.</title>
        <authorList>
            <consortium name="The Broad Institute Genomics Platform"/>
            <consortium name="The Broad Institute Genomic Center for Infectious Diseases"/>
            <person name="Earl A."/>
            <person name="Manson A."/>
            <person name="Schwartman J."/>
            <person name="Gilmore M."/>
            <person name="Abouelleil A."/>
            <person name="Cao P."/>
            <person name="Chapman S."/>
            <person name="Cusick C."/>
            <person name="Shea T."/>
            <person name="Young S."/>
            <person name="Neafsey D."/>
            <person name="Nusbaum C."/>
            <person name="Birren B."/>
        </authorList>
    </citation>
    <scope>NUCLEOTIDE SEQUENCE [LARGE SCALE GENOMIC DNA]</scope>
    <source>
        <strain evidence="3">4G2_DIV0659</strain>
    </source>
</reference>
<evidence type="ECO:0000313" key="2">
    <source>
        <dbReference type="EMBL" id="MEI5993357.1"/>
    </source>
</evidence>
<dbReference type="GO" id="GO:0016758">
    <property type="term" value="F:hexosyltransferase activity"/>
    <property type="evidence" value="ECO:0007669"/>
    <property type="project" value="UniProtKB-ARBA"/>
</dbReference>
<dbReference type="EMBL" id="NGLE02000001">
    <property type="protein sequence ID" value="MEI5993357.1"/>
    <property type="molecule type" value="Genomic_DNA"/>
</dbReference>
<dbReference type="SUPFAM" id="SSF53448">
    <property type="entry name" value="Nucleotide-diphospho-sugar transferases"/>
    <property type="match status" value="1"/>
</dbReference>
<sequence>MKEKNRVKVSVVIPYYDHPEWLVEALYSVNRQTFNDFEVIVVNDGSQDDIEKILAEEVFKFPLKIINKENGGPASARNYGIKASIGDYIAFLDSDDLWTDEKLTIQYSHMIESGFKWSQHSYVYFYENGAEKLIDTSNYALDTYIDTFISFKVQTSCVMVKRDVLIDEKNKHIISFPENQRYGQDNFFYRELSKENQMMSIPLVLTKFRIRGNNAGLRPSVQLMSKSRILAAQKNDEMKKHPDLPKIVYFAYKLCSFNYAIWQKLPKKMANEFSAGIFYVMPYLLLKISYQVRKMR</sequence>